<dbReference type="GO" id="GO:0006506">
    <property type="term" value="P:GPI anchor biosynthetic process"/>
    <property type="evidence" value="ECO:0007669"/>
    <property type="project" value="InterPro"/>
</dbReference>
<dbReference type="AlphaFoldDB" id="A0AAV6NUL4"/>
<dbReference type="EMBL" id="JAGKQH010000003">
    <property type="protein sequence ID" value="KAG6603271.1"/>
    <property type="molecule type" value="Genomic_DNA"/>
</dbReference>
<name>A0AAV6NUL4_9ROSI</name>
<dbReference type="PANTHER" id="PTHR28650:SF1">
    <property type="entry name" value="PHOSPHATIDYLINOSITOL-GLYCAN BIOSYNTHESIS CLASS X PROTEIN"/>
    <property type="match status" value="1"/>
</dbReference>
<dbReference type="PANTHER" id="PTHR28650">
    <property type="entry name" value="PHOSPHATIDYLINOSITOL-GLYCAN BIOSYNTHESIS CLASS X PROTEIN"/>
    <property type="match status" value="1"/>
</dbReference>
<gene>
    <name evidence="1" type="ORF">SDJN03_03880</name>
</gene>
<reference evidence="1 2" key="1">
    <citation type="journal article" date="2021" name="Hortic Res">
        <title>The domestication of Cucurbita argyrosperma as revealed by the genome of its wild relative.</title>
        <authorList>
            <person name="Barrera-Redondo J."/>
            <person name="Sanchez-de la Vega G."/>
            <person name="Aguirre-Liguori J.A."/>
            <person name="Castellanos-Morales G."/>
            <person name="Gutierrez-Guerrero Y.T."/>
            <person name="Aguirre-Dugua X."/>
            <person name="Aguirre-Planter E."/>
            <person name="Tenaillon M.I."/>
            <person name="Lira-Saade R."/>
            <person name="Eguiarte L.E."/>
        </authorList>
    </citation>
    <scope>NUCLEOTIDE SEQUENCE [LARGE SCALE GENOMIC DNA]</scope>
    <source>
        <strain evidence="1">JBR-2021</strain>
    </source>
</reference>
<evidence type="ECO:0000313" key="2">
    <source>
        <dbReference type="Proteomes" id="UP000685013"/>
    </source>
</evidence>
<dbReference type="Proteomes" id="UP000685013">
    <property type="component" value="Chromosome 3"/>
</dbReference>
<evidence type="ECO:0000313" key="1">
    <source>
        <dbReference type="EMBL" id="KAG6603271.1"/>
    </source>
</evidence>
<proteinExistence type="predicted"/>
<keyword evidence="2" id="KW-1185">Reference proteome</keyword>
<dbReference type="InterPro" id="IPR040039">
    <property type="entry name" value="PIGX"/>
</dbReference>
<comment type="caution">
    <text evidence="1">The sequence shown here is derived from an EMBL/GenBank/DDBJ whole genome shotgun (WGS) entry which is preliminary data.</text>
</comment>
<dbReference type="GO" id="GO:0016020">
    <property type="term" value="C:membrane"/>
    <property type="evidence" value="ECO:0007669"/>
    <property type="project" value="GOC"/>
</dbReference>
<protein>
    <submittedName>
        <fullName evidence="1">Uncharacterized protein</fullName>
    </submittedName>
</protein>
<sequence length="105" mass="11679">MLLSPSILLKLKGEGSHRQLSSTIKFDIEKSTSQCSIHENPHNRSCIFKLEPEDSETDLTWSIPVGKRSDARTVNVVTFVSALLSVPCSLLSTQVRQHNVSKQCN</sequence>
<accession>A0AAV6NUL4</accession>
<feature type="non-terminal residue" evidence="1">
    <location>
        <position position="1"/>
    </location>
</feature>
<organism evidence="1 2">
    <name type="scientific">Cucurbita argyrosperma subsp. sororia</name>
    <dbReference type="NCBI Taxonomy" id="37648"/>
    <lineage>
        <taxon>Eukaryota</taxon>
        <taxon>Viridiplantae</taxon>
        <taxon>Streptophyta</taxon>
        <taxon>Embryophyta</taxon>
        <taxon>Tracheophyta</taxon>
        <taxon>Spermatophyta</taxon>
        <taxon>Magnoliopsida</taxon>
        <taxon>eudicotyledons</taxon>
        <taxon>Gunneridae</taxon>
        <taxon>Pentapetalae</taxon>
        <taxon>rosids</taxon>
        <taxon>fabids</taxon>
        <taxon>Cucurbitales</taxon>
        <taxon>Cucurbitaceae</taxon>
        <taxon>Cucurbiteae</taxon>
        <taxon>Cucurbita</taxon>
    </lineage>
</organism>